<dbReference type="Proteomes" id="UP001234178">
    <property type="component" value="Unassembled WGS sequence"/>
</dbReference>
<gene>
    <name evidence="1" type="ORF">OUZ56_013903</name>
</gene>
<reference evidence="1 2" key="1">
    <citation type="journal article" date="2023" name="Nucleic Acids Res.">
        <title>The hologenome of Daphnia magna reveals possible DNA methylation and microbiome-mediated evolution of the host genome.</title>
        <authorList>
            <person name="Chaturvedi A."/>
            <person name="Li X."/>
            <person name="Dhandapani V."/>
            <person name="Marshall H."/>
            <person name="Kissane S."/>
            <person name="Cuenca-Cambronero M."/>
            <person name="Asole G."/>
            <person name="Calvet F."/>
            <person name="Ruiz-Romero M."/>
            <person name="Marangio P."/>
            <person name="Guigo R."/>
            <person name="Rago D."/>
            <person name="Mirbahai L."/>
            <person name="Eastwood N."/>
            <person name="Colbourne J.K."/>
            <person name="Zhou J."/>
            <person name="Mallon E."/>
            <person name="Orsini L."/>
        </authorList>
    </citation>
    <scope>NUCLEOTIDE SEQUENCE [LARGE SCALE GENOMIC DNA]</scope>
    <source>
        <strain evidence="1">LRV0_1</strain>
    </source>
</reference>
<dbReference type="PANTHER" id="PTHR31691">
    <property type="entry name" value="ROTATIN"/>
    <property type="match status" value="1"/>
</dbReference>
<evidence type="ECO:0000313" key="2">
    <source>
        <dbReference type="Proteomes" id="UP001234178"/>
    </source>
</evidence>
<dbReference type="PANTHER" id="PTHR31691:SF1">
    <property type="entry name" value="ROTATIN"/>
    <property type="match status" value="1"/>
</dbReference>
<sequence>MLNQDILRDKSSLSLISILCQQPQAHLLRPRISALDPSSLSQIFSGDLTVAIESTAKFGVSTLTETMQALKGADLVMAWTHLTKLAIILEDKDLHQIFLDNGGIPILVDFLHKSLVVSENEPFLSVMLAIVKTFLFVAHMNPAAKNALAWDNDFMMDLLRATMMTRQDLIARRHCVALLRLLAIEENPPPPEPVIEESIDSAGWYEMWSKAVVRWSAKFIFNAELSTPPSVPSVPPFLKLSPAELEVGTSANDCALVEQALSRICNAEGHHDVSEALTLLREVLQRINLLPEVFDLEWQESLETFSPFIRNQLVMRNWLRSIMVDGKHVFWILFQDRCQQFNKADNDSHLLPFLLRFVSATVRLIGSHTPSGSLAHLLEILCKTFEQDNQSQVYQLNSLKLILECTVHTAAAILKWKPTSVDQAIIASLLKHATATLVSFSSKTHSNKGRSVVQCCSQLINVLIALSQYCSSSCVHLSDLD</sequence>
<protein>
    <submittedName>
        <fullName evidence="1">Uncharacterized protein</fullName>
    </submittedName>
</protein>
<name>A0ABQ9Z798_9CRUS</name>
<keyword evidence="2" id="KW-1185">Reference proteome</keyword>
<comment type="caution">
    <text evidence="1">The sequence shown here is derived from an EMBL/GenBank/DDBJ whole genome shotgun (WGS) entry which is preliminary data.</text>
</comment>
<dbReference type="InterPro" id="IPR016024">
    <property type="entry name" value="ARM-type_fold"/>
</dbReference>
<evidence type="ECO:0000313" key="1">
    <source>
        <dbReference type="EMBL" id="KAK4008772.1"/>
    </source>
</evidence>
<dbReference type="SUPFAM" id="SSF48371">
    <property type="entry name" value="ARM repeat"/>
    <property type="match status" value="1"/>
</dbReference>
<dbReference type="InterPro" id="IPR030791">
    <property type="entry name" value="Rotatin"/>
</dbReference>
<proteinExistence type="predicted"/>
<dbReference type="EMBL" id="JAOYFB010000002">
    <property type="protein sequence ID" value="KAK4008772.1"/>
    <property type="molecule type" value="Genomic_DNA"/>
</dbReference>
<organism evidence="1 2">
    <name type="scientific">Daphnia magna</name>
    <dbReference type="NCBI Taxonomy" id="35525"/>
    <lineage>
        <taxon>Eukaryota</taxon>
        <taxon>Metazoa</taxon>
        <taxon>Ecdysozoa</taxon>
        <taxon>Arthropoda</taxon>
        <taxon>Crustacea</taxon>
        <taxon>Branchiopoda</taxon>
        <taxon>Diplostraca</taxon>
        <taxon>Cladocera</taxon>
        <taxon>Anomopoda</taxon>
        <taxon>Daphniidae</taxon>
        <taxon>Daphnia</taxon>
    </lineage>
</organism>
<accession>A0ABQ9Z798</accession>